<proteinExistence type="predicted"/>
<keyword evidence="4" id="KW-1185">Reference proteome</keyword>
<evidence type="ECO:0000259" key="1">
    <source>
        <dbReference type="Pfam" id="PF13417"/>
    </source>
</evidence>
<dbReference type="AlphaFoldDB" id="A0A6A6FKQ8"/>
<dbReference type="InterPro" id="IPR058268">
    <property type="entry name" value="DUF7962"/>
</dbReference>
<dbReference type="Proteomes" id="UP000799539">
    <property type="component" value="Unassembled WGS sequence"/>
</dbReference>
<organism evidence="3 4">
    <name type="scientific">Cercospora zeae-maydis SCOH1-5</name>
    <dbReference type="NCBI Taxonomy" id="717836"/>
    <lineage>
        <taxon>Eukaryota</taxon>
        <taxon>Fungi</taxon>
        <taxon>Dikarya</taxon>
        <taxon>Ascomycota</taxon>
        <taxon>Pezizomycotina</taxon>
        <taxon>Dothideomycetes</taxon>
        <taxon>Dothideomycetidae</taxon>
        <taxon>Mycosphaerellales</taxon>
        <taxon>Mycosphaerellaceae</taxon>
        <taxon>Cercospora</taxon>
    </lineage>
</organism>
<dbReference type="Pfam" id="PF25907">
    <property type="entry name" value="DUF7962"/>
    <property type="match status" value="1"/>
</dbReference>
<dbReference type="InterPro" id="IPR004045">
    <property type="entry name" value="Glutathione_S-Trfase_N"/>
</dbReference>
<dbReference type="SUPFAM" id="SSF52833">
    <property type="entry name" value="Thioredoxin-like"/>
    <property type="match status" value="1"/>
</dbReference>
<dbReference type="InterPro" id="IPR036282">
    <property type="entry name" value="Glutathione-S-Trfase_C_sf"/>
</dbReference>
<protein>
    <submittedName>
        <fullName evidence="3">Uncharacterized protein</fullName>
    </submittedName>
</protein>
<dbReference type="InterPro" id="IPR036249">
    <property type="entry name" value="Thioredoxin-like_sf"/>
</dbReference>
<dbReference type="Gene3D" id="1.20.1050.10">
    <property type="match status" value="1"/>
</dbReference>
<dbReference type="Pfam" id="PF13417">
    <property type="entry name" value="GST_N_3"/>
    <property type="match status" value="1"/>
</dbReference>
<accession>A0A6A6FKQ8</accession>
<feature type="domain" description="DUF7962" evidence="2">
    <location>
        <begin position="126"/>
        <end position="240"/>
    </location>
</feature>
<feature type="domain" description="GST N-terminal" evidence="1">
    <location>
        <begin position="20"/>
        <end position="93"/>
    </location>
</feature>
<evidence type="ECO:0000313" key="4">
    <source>
        <dbReference type="Proteomes" id="UP000799539"/>
    </source>
</evidence>
<gene>
    <name evidence="3" type="ORF">CERZMDRAFT_38192</name>
</gene>
<name>A0A6A6FKQ8_9PEZI</name>
<reference evidence="3" key="1">
    <citation type="journal article" date="2020" name="Stud. Mycol.">
        <title>101 Dothideomycetes genomes: a test case for predicting lifestyles and emergence of pathogens.</title>
        <authorList>
            <person name="Haridas S."/>
            <person name="Albert R."/>
            <person name="Binder M."/>
            <person name="Bloem J."/>
            <person name="Labutti K."/>
            <person name="Salamov A."/>
            <person name="Andreopoulos B."/>
            <person name="Baker S."/>
            <person name="Barry K."/>
            <person name="Bills G."/>
            <person name="Bluhm B."/>
            <person name="Cannon C."/>
            <person name="Castanera R."/>
            <person name="Culley D."/>
            <person name="Daum C."/>
            <person name="Ezra D."/>
            <person name="Gonzalez J."/>
            <person name="Henrissat B."/>
            <person name="Kuo A."/>
            <person name="Liang C."/>
            <person name="Lipzen A."/>
            <person name="Lutzoni F."/>
            <person name="Magnuson J."/>
            <person name="Mondo S."/>
            <person name="Nolan M."/>
            <person name="Ohm R."/>
            <person name="Pangilinan J."/>
            <person name="Park H.-J."/>
            <person name="Ramirez L."/>
            <person name="Alfaro M."/>
            <person name="Sun H."/>
            <person name="Tritt A."/>
            <person name="Yoshinaga Y."/>
            <person name="Zwiers L.-H."/>
            <person name="Turgeon B."/>
            <person name="Goodwin S."/>
            <person name="Spatafora J."/>
            <person name="Crous P."/>
            <person name="Grigoriev I."/>
        </authorList>
    </citation>
    <scope>NUCLEOTIDE SEQUENCE</scope>
    <source>
        <strain evidence="3">SCOH1-5</strain>
    </source>
</reference>
<dbReference type="CDD" id="cd00299">
    <property type="entry name" value="GST_C_family"/>
    <property type="match status" value="1"/>
</dbReference>
<evidence type="ECO:0000259" key="2">
    <source>
        <dbReference type="Pfam" id="PF25907"/>
    </source>
</evidence>
<dbReference type="Gene3D" id="3.40.30.110">
    <property type="match status" value="2"/>
</dbReference>
<dbReference type="SUPFAM" id="SSF47616">
    <property type="entry name" value="GST C-terminal domain-like"/>
    <property type="match status" value="1"/>
</dbReference>
<evidence type="ECO:0000313" key="3">
    <source>
        <dbReference type="EMBL" id="KAF2214025.1"/>
    </source>
</evidence>
<sequence>MSGISNDDESTSKIPNDIILFHYRASPYGRRITSYLALRNISYAECHQPPILPRPDMEALGIKYRKSPVMAIGRDVYVDTRIIVAKLEELFPASAEHPGLSMPETTGLAGLLQKLTVDVSMFSKVVSQIPQDLPLLKDPKFAKDRAELRTADQKRNPHLVRPEGAVHLRQCFDIVEALLADGRKWVGNTEHVSLADLEGAWALEWFLGDLMPDQAYFSERQYPKVHAWVRRYRDAVRAATRRSQKPLRLQGGQGVEAVTSAAFHDGQLVVDANDPLGLTKGARVKVYPTDGGGLPQHQDEGRLVKLTRDEVGIAIQAKSGAELHVHAPRWAFRVEACRAGARL</sequence>
<dbReference type="OrthoDB" id="202840at2759"/>
<dbReference type="EMBL" id="ML992669">
    <property type="protein sequence ID" value="KAF2214025.1"/>
    <property type="molecule type" value="Genomic_DNA"/>
</dbReference>